<evidence type="ECO:0000256" key="1">
    <source>
        <dbReference type="SAM" id="MobiDB-lite"/>
    </source>
</evidence>
<feature type="domain" description="Transcription elongation factor GreA/GreB C-terminal" evidence="2">
    <location>
        <begin position="63"/>
        <end position="138"/>
    </location>
</feature>
<dbReference type="GO" id="GO:0032784">
    <property type="term" value="P:regulation of DNA-templated transcription elongation"/>
    <property type="evidence" value="ECO:0007669"/>
    <property type="project" value="InterPro"/>
</dbReference>
<dbReference type="PANTHER" id="PTHR30437:SF5">
    <property type="entry name" value="REGULATOR OF NUCLEOSIDE DIPHOSPHATE KINASE"/>
    <property type="match status" value="1"/>
</dbReference>
<keyword evidence="4" id="KW-0808">Transferase</keyword>
<organism evidence="4 5">
    <name type="scientific">Pararhodobacter oceanensis</name>
    <dbReference type="NCBI Taxonomy" id="2172121"/>
    <lineage>
        <taxon>Bacteria</taxon>
        <taxon>Pseudomonadati</taxon>
        <taxon>Pseudomonadota</taxon>
        <taxon>Alphaproteobacteria</taxon>
        <taxon>Rhodobacterales</taxon>
        <taxon>Paracoccaceae</taxon>
        <taxon>Pararhodobacter</taxon>
    </lineage>
</organism>
<keyword evidence="5" id="KW-1185">Reference proteome</keyword>
<evidence type="ECO:0000313" key="5">
    <source>
        <dbReference type="Proteomes" id="UP000245911"/>
    </source>
</evidence>
<keyword evidence="4" id="KW-0418">Kinase</keyword>
<accession>A0A2T8HT61</accession>
<dbReference type="GO" id="GO:0070063">
    <property type="term" value="F:RNA polymerase binding"/>
    <property type="evidence" value="ECO:0007669"/>
    <property type="project" value="InterPro"/>
</dbReference>
<gene>
    <name evidence="4" type="ORF">DDE20_10605</name>
</gene>
<protein>
    <submittedName>
        <fullName evidence="4">Nucleoside diphosphate kinase regulator</fullName>
    </submittedName>
</protein>
<evidence type="ECO:0000259" key="3">
    <source>
        <dbReference type="Pfam" id="PF14760"/>
    </source>
</evidence>
<evidence type="ECO:0000259" key="2">
    <source>
        <dbReference type="Pfam" id="PF01272"/>
    </source>
</evidence>
<feature type="region of interest" description="Disordered" evidence="1">
    <location>
        <begin position="138"/>
        <end position="170"/>
    </location>
</feature>
<dbReference type="OrthoDB" id="192847at2"/>
<reference evidence="4 5" key="1">
    <citation type="submission" date="2018-04" db="EMBL/GenBank/DDBJ databases">
        <title>Pararhodobacter oceanense sp. nov., isolated from marine intertidal sediment.</title>
        <authorList>
            <person name="Wang X.-L."/>
            <person name="Du Z.-J."/>
        </authorList>
    </citation>
    <scope>NUCLEOTIDE SEQUENCE [LARGE SCALE GENOMIC DNA]</scope>
    <source>
        <strain evidence="4 5">AM505</strain>
    </source>
</reference>
<dbReference type="EMBL" id="QDKM01000004">
    <property type="protein sequence ID" value="PVH28640.1"/>
    <property type="molecule type" value="Genomic_DNA"/>
</dbReference>
<dbReference type="GO" id="GO:0003677">
    <property type="term" value="F:DNA binding"/>
    <property type="evidence" value="ECO:0007669"/>
    <property type="project" value="InterPro"/>
</dbReference>
<dbReference type="RefSeq" id="WP_116558475.1">
    <property type="nucleotide sequence ID" value="NZ_QDKM01000004.1"/>
</dbReference>
<dbReference type="InterPro" id="IPR029462">
    <property type="entry name" value="Rnk_N"/>
</dbReference>
<dbReference type="PANTHER" id="PTHR30437">
    <property type="entry name" value="TRANSCRIPTION ELONGATION FACTOR GREA"/>
    <property type="match status" value="1"/>
</dbReference>
<dbReference type="Gene3D" id="1.10.286.20">
    <property type="match status" value="1"/>
</dbReference>
<dbReference type="AlphaFoldDB" id="A0A2T8HT61"/>
<dbReference type="GO" id="GO:0016301">
    <property type="term" value="F:kinase activity"/>
    <property type="evidence" value="ECO:0007669"/>
    <property type="project" value="UniProtKB-KW"/>
</dbReference>
<dbReference type="InterPro" id="IPR001437">
    <property type="entry name" value="Tscrpt_elong_fac_GreA/B_C"/>
</dbReference>
<evidence type="ECO:0000313" key="4">
    <source>
        <dbReference type="EMBL" id="PVH28640.1"/>
    </source>
</evidence>
<dbReference type="InterPro" id="IPR036953">
    <property type="entry name" value="GreA/GreB_C_sf"/>
</dbReference>
<dbReference type="NCBIfam" id="NF004396">
    <property type="entry name" value="PRK05753.1"/>
    <property type="match status" value="1"/>
</dbReference>
<dbReference type="Pfam" id="PF01272">
    <property type="entry name" value="GreA_GreB"/>
    <property type="match status" value="1"/>
</dbReference>
<dbReference type="Gene3D" id="3.10.50.30">
    <property type="entry name" value="Transcription elongation factor, GreA/GreB, C-terminal domain"/>
    <property type="match status" value="1"/>
</dbReference>
<dbReference type="InterPro" id="IPR023459">
    <property type="entry name" value="Tscrpt_elong_fac_GreA/B_fam"/>
</dbReference>
<dbReference type="Pfam" id="PF14760">
    <property type="entry name" value="Rnk_N"/>
    <property type="match status" value="1"/>
</dbReference>
<dbReference type="SUPFAM" id="SSF54534">
    <property type="entry name" value="FKBP-like"/>
    <property type="match status" value="1"/>
</dbReference>
<comment type="caution">
    <text evidence="4">The sequence shown here is derived from an EMBL/GenBank/DDBJ whole genome shotgun (WGS) entry which is preliminary data.</text>
</comment>
<name>A0A2T8HT61_9RHOB</name>
<feature type="domain" description="Regulator of nucleoside diphosphate kinase N-terminal" evidence="3">
    <location>
        <begin position="17"/>
        <end position="57"/>
    </location>
</feature>
<proteinExistence type="predicted"/>
<dbReference type="Proteomes" id="UP000245911">
    <property type="component" value="Unassembled WGS sequence"/>
</dbReference>
<sequence>MSTATPETAAARRSQQPQIVINAEDLTHIEGLAEGAFGRNPALADRLLEELGRARIVEPADMPQDVIGIGSRVTYRDEATKQTRRVTLVYPENADITRDMISVMTPIGVALLGLAEGAAFHWDTRDDERRMLTVIHVEADPELTASPADHDDLDDTPDTPSDADRDAEDA</sequence>
<dbReference type="GO" id="GO:0006354">
    <property type="term" value="P:DNA-templated transcription elongation"/>
    <property type="evidence" value="ECO:0007669"/>
    <property type="project" value="TreeGrafter"/>
</dbReference>